<feature type="non-terminal residue" evidence="1">
    <location>
        <position position="239"/>
    </location>
</feature>
<evidence type="ECO:0000313" key="1">
    <source>
        <dbReference type="EMBL" id="SVB70328.1"/>
    </source>
</evidence>
<name>A0A382G500_9ZZZZ</name>
<dbReference type="AlphaFoldDB" id="A0A382G500"/>
<sequence length="239" mass="27025">MNKTITTVLLFLVLVGSVSLGQEKTFHLKSGDTVTGSVKSETDSTYIVTTSFGEITISKNDVKPEEVFIFLKSGDKLRGVIVSESEEGITVKAQFGEVFVSHDKIERIDFKSVGRARGQLTRPGQSEHGRWYYGNERLIDLYFDPTGYTLEENVLYLSGLSWGYGLSEKMHITSKWGGYFFGDLNFRPKFMLFKKGDLKSEQALSIGFHFHMRGLPNKYELKDRKYVISSNDGQGPEKE</sequence>
<gene>
    <name evidence="1" type="ORF">METZ01_LOCUS223182</name>
</gene>
<accession>A0A382G500</accession>
<proteinExistence type="predicted"/>
<reference evidence="1" key="1">
    <citation type="submission" date="2018-05" db="EMBL/GenBank/DDBJ databases">
        <authorList>
            <person name="Lanie J.A."/>
            <person name="Ng W.-L."/>
            <person name="Kazmierczak K.M."/>
            <person name="Andrzejewski T.M."/>
            <person name="Davidsen T.M."/>
            <person name="Wayne K.J."/>
            <person name="Tettelin H."/>
            <person name="Glass J.I."/>
            <person name="Rusch D."/>
            <person name="Podicherti R."/>
            <person name="Tsui H.-C.T."/>
            <person name="Winkler M.E."/>
        </authorList>
    </citation>
    <scope>NUCLEOTIDE SEQUENCE</scope>
</reference>
<dbReference type="EMBL" id="UINC01053607">
    <property type="protein sequence ID" value="SVB70328.1"/>
    <property type="molecule type" value="Genomic_DNA"/>
</dbReference>
<protein>
    <submittedName>
        <fullName evidence="1">Uncharacterized protein</fullName>
    </submittedName>
</protein>
<organism evidence="1">
    <name type="scientific">marine metagenome</name>
    <dbReference type="NCBI Taxonomy" id="408172"/>
    <lineage>
        <taxon>unclassified sequences</taxon>
        <taxon>metagenomes</taxon>
        <taxon>ecological metagenomes</taxon>
    </lineage>
</organism>